<evidence type="ECO:0000313" key="5">
    <source>
        <dbReference type="EMBL" id="MXR70585.1"/>
    </source>
</evidence>
<evidence type="ECO:0000256" key="2">
    <source>
        <dbReference type="ARBA" id="ARBA00022679"/>
    </source>
</evidence>
<name>A0A6L7I1Z5_9GAMM</name>
<sequence length="365" mass="40054">MTQEAKMKNTDQVGGAGKLRALVVAPGRGCYNKEELGYLARFHSDKPAFIEAIDAYRRDLGQKPIAELDGQSKYSFKLHTPGENASALIYACAMADFMDIDRERFEIVAVTGNSMGWYIALALAGALDERGAIEVINTMGSMMSDGLIGGQMIYPEMDDSWRRDDVKTALLDEVIDEVNQEAGCELYTSIQLGGYRVLAGNEAGLTQAETRLPKLEERYPMRLYNHGAFHSPLLQEIARRGQQALPPSLFHRPNLPMVDGRGNIWSPFSCDQEMLHSYTLDHQVVAPYDFSQAMAVGVKEFAPDCVIVLGPGNTLGGPVAQTLIANQWFGWQSKQDFSDAQKLAPKLIAMGNPAQRALATGEISG</sequence>
<dbReference type="GO" id="GO:0006633">
    <property type="term" value="P:fatty acid biosynthetic process"/>
    <property type="evidence" value="ECO:0007669"/>
    <property type="project" value="TreeGrafter"/>
</dbReference>
<dbReference type="Gene3D" id="3.40.366.10">
    <property type="entry name" value="Malonyl-Coenzyme A Acyl Carrier Protein, domain 2"/>
    <property type="match status" value="1"/>
</dbReference>
<dbReference type="GO" id="GO:0004314">
    <property type="term" value="F:[acyl-carrier-protein] S-malonyltransferase activity"/>
    <property type="evidence" value="ECO:0007669"/>
    <property type="project" value="UniProtKB-EC"/>
</dbReference>
<dbReference type="PANTHER" id="PTHR42681:SF1">
    <property type="entry name" value="MALONYL-COA-ACYL CARRIER PROTEIN TRANSACYLASE, MITOCHONDRIAL"/>
    <property type="match status" value="1"/>
</dbReference>
<evidence type="ECO:0000256" key="1">
    <source>
        <dbReference type="ARBA" id="ARBA00013258"/>
    </source>
</evidence>
<dbReference type="AlphaFoldDB" id="A0A6L7I1Z5"/>
<evidence type="ECO:0000256" key="4">
    <source>
        <dbReference type="ARBA" id="ARBA00048462"/>
    </source>
</evidence>
<comment type="catalytic activity">
    <reaction evidence="4">
        <text>holo-[ACP] + malonyl-CoA = malonyl-[ACP] + CoA</text>
        <dbReference type="Rhea" id="RHEA:41792"/>
        <dbReference type="Rhea" id="RHEA-COMP:9623"/>
        <dbReference type="Rhea" id="RHEA-COMP:9685"/>
        <dbReference type="ChEBI" id="CHEBI:57287"/>
        <dbReference type="ChEBI" id="CHEBI:57384"/>
        <dbReference type="ChEBI" id="CHEBI:64479"/>
        <dbReference type="ChEBI" id="CHEBI:78449"/>
        <dbReference type="EC" id="2.3.1.39"/>
    </reaction>
</comment>
<evidence type="ECO:0000256" key="3">
    <source>
        <dbReference type="ARBA" id="ARBA00023315"/>
    </source>
</evidence>
<evidence type="ECO:0000313" key="6">
    <source>
        <dbReference type="Proteomes" id="UP000474778"/>
    </source>
</evidence>
<dbReference type="EMBL" id="WRPA01000021">
    <property type="protein sequence ID" value="MXR70585.1"/>
    <property type="molecule type" value="Genomic_DNA"/>
</dbReference>
<dbReference type="InterPro" id="IPR050858">
    <property type="entry name" value="Mal-CoA-ACP_Trans/PKS_FabD"/>
</dbReference>
<dbReference type="SUPFAM" id="SSF52151">
    <property type="entry name" value="FabD/lysophospholipase-like"/>
    <property type="match status" value="1"/>
</dbReference>
<proteinExistence type="predicted"/>
<dbReference type="InterPro" id="IPR001227">
    <property type="entry name" value="Ac_transferase_dom_sf"/>
</dbReference>
<dbReference type="PANTHER" id="PTHR42681">
    <property type="entry name" value="MALONYL-COA-ACYL CARRIER PROTEIN TRANSACYLASE, MITOCHONDRIAL"/>
    <property type="match status" value="1"/>
</dbReference>
<dbReference type="InterPro" id="IPR016035">
    <property type="entry name" value="Acyl_Trfase/lysoPLipase"/>
</dbReference>
<dbReference type="Gene3D" id="3.30.70.250">
    <property type="entry name" value="Malonyl-CoA ACP transacylase, ACP-binding"/>
    <property type="match status" value="1"/>
</dbReference>
<organism evidence="5 6">
    <name type="scientific">Shewanella insulae</name>
    <dbReference type="NCBI Taxonomy" id="2681496"/>
    <lineage>
        <taxon>Bacteria</taxon>
        <taxon>Pseudomonadati</taxon>
        <taxon>Pseudomonadota</taxon>
        <taxon>Gammaproteobacteria</taxon>
        <taxon>Alteromonadales</taxon>
        <taxon>Shewanellaceae</taxon>
        <taxon>Shewanella</taxon>
    </lineage>
</organism>
<keyword evidence="3" id="KW-0012">Acyltransferase</keyword>
<reference evidence="5 6" key="1">
    <citation type="submission" date="2019-12" db="EMBL/GenBank/DDBJ databases">
        <title>Shewanella insulae sp. nov., isolated from a tidal flat.</title>
        <authorList>
            <person name="Yoon J.-H."/>
        </authorList>
    </citation>
    <scope>NUCLEOTIDE SEQUENCE [LARGE SCALE GENOMIC DNA]</scope>
    <source>
        <strain evidence="5 6">JBTF-M18</strain>
    </source>
</reference>
<accession>A0A6L7I1Z5</accession>
<gene>
    <name evidence="5" type="ORF">GNT65_18165</name>
</gene>
<protein>
    <recommendedName>
        <fullName evidence="1">[acyl-carrier-protein] S-malonyltransferase</fullName>
        <ecNumber evidence="1">2.3.1.39</ecNumber>
    </recommendedName>
</protein>
<dbReference type="Proteomes" id="UP000474778">
    <property type="component" value="Unassembled WGS sequence"/>
</dbReference>
<comment type="caution">
    <text evidence="5">The sequence shown here is derived from an EMBL/GenBank/DDBJ whole genome shotgun (WGS) entry which is preliminary data.</text>
</comment>
<keyword evidence="2 5" id="KW-0808">Transferase</keyword>
<keyword evidence="6" id="KW-1185">Reference proteome</keyword>
<dbReference type="EC" id="2.3.1.39" evidence="1"/>